<dbReference type="Gene3D" id="1.10.10.2910">
    <property type="match status" value="1"/>
</dbReference>
<dbReference type="KEGG" id="nva:G3M78_04595"/>
<dbReference type="EMBL" id="CP048620">
    <property type="protein sequence ID" value="QPJ66765.1"/>
    <property type="molecule type" value="Genomic_DNA"/>
</dbReference>
<feature type="domain" description="IrrE N-terminal-like" evidence="1">
    <location>
        <begin position="195"/>
        <end position="302"/>
    </location>
</feature>
<dbReference type="AlphaFoldDB" id="A0A7T0G4U2"/>
<dbReference type="InterPro" id="IPR052345">
    <property type="entry name" value="Rad_response_metalloprotease"/>
</dbReference>
<dbReference type="PANTHER" id="PTHR43236">
    <property type="entry name" value="ANTITOXIN HIGA1"/>
    <property type="match status" value="1"/>
</dbReference>
<reference evidence="3" key="1">
    <citation type="submission" date="2020-02" db="EMBL/GenBank/DDBJ databases">
        <title>Genomic and physiological characterization of two novel Nitrospinaceae genera.</title>
        <authorList>
            <person name="Mueller A.J."/>
            <person name="Jung M.-Y."/>
            <person name="Strachan C.R."/>
            <person name="Herbold C.W."/>
            <person name="Kirkegaard R.H."/>
            <person name="Daims H."/>
        </authorList>
    </citation>
    <scope>NUCLEOTIDE SEQUENCE [LARGE SCALE GENOMIC DNA]</scope>
</reference>
<name>A0A7T0G4U2_9BACT</name>
<dbReference type="Pfam" id="PF06114">
    <property type="entry name" value="Peptidase_M78"/>
    <property type="match status" value="1"/>
</dbReference>
<evidence type="ECO:0000313" key="3">
    <source>
        <dbReference type="Proteomes" id="UP000594464"/>
    </source>
</evidence>
<dbReference type="InterPro" id="IPR010359">
    <property type="entry name" value="IrrE_HExxH"/>
</dbReference>
<accession>A0A7T0G4U2</accession>
<dbReference type="PANTHER" id="PTHR43236:SF2">
    <property type="entry name" value="BLL0069 PROTEIN"/>
    <property type="match status" value="1"/>
</dbReference>
<sequence>MPKINQEILIWARETSGLTVEEAAKKLQLKDTSAATGVEKLLEYESGKEPSRSLLVKMSKQYRKPLLAFYLEKPPRKGDRGEDFRTLREGYKQEENVLVDVLIRDIKARQSVLREILIEEDEAEALPFIGCTNRQQGISNIANMIRQTLNFNLGEFRGNRDPDDAFKYLRNIAEEIGIFVLLAGNLGSHHSNIDTEIFRGFVLADKIAPFIVINDQDSKSAWSFTLLHEIAHLLLGQTGVSGSFSENMVEQFCNDVASEILLPSDELNDFKPDILDFEKLTQQISSFSKERNISSSLVSYRLLRKSYINQRLWTELSKFYEAYWRDLKTKERKRNKQQKGGPSYFVLQRKKLGNALVRIAERMMLSGALTTTKAGLLLGVRPIKVHKLFHSGRAV</sequence>
<dbReference type="Proteomes" id="UP000594464">
    <property type="component" value="Chromosome"/>
</dbReference>
<organism evidence="2 3">
    <name type="scientific">Candidatus Nitrohelix vancouverensis</name>
    <dbReference type="NCBI Taxonomy" id="2705534"/>
    <lineage>
        <taxon>Bacteria</taxon>
        <taxon>Pseudomonadati</taxon>
        <taxon>Nitrospinota/Tectimicrobiota group</taxon>
        <taxon>Nitrospinota</taxon>
        <taxon>Nitrospinia</taxon>
        <taxon>Nitrospinales</taxon>
        <taxon>Nitrospinaceae</taxon>
        <taxon>Candidatus Nitrohelix</taxon>
    </lineage>
</organism>
<proteinExistence type="predicted"/>
<evidence type="ECO:0000313" key="2">
    <source>
        <dbReference type="EMBL" id="QPJ66765.1"/>
    </source>
</evidence>
<evidence type="ECO:0000259" key="1">
    <source>
        <dbReference type="Pfam" id="PF06114"/>
    </source>
</evidence>
<protein>
    <submittedName>
        <fullName evidence="2">ImmA/IrrE family metallo-endopeptidase</fullName>
    </submittedName>
</protein>
<gene>
    <name evidence="2" type="ORF">G3M78_04595</name>
</gene>